<keyword evidence="2" id="KW-0560">Oxidoreductase</keyword>
<dbReference type="InterPro" id="IPR002347">
    <property type="entry name" value="SDR_fam"/>
</dbReference>
<reference evidence="4" key="1">
    <citation type="journal article" date="2014" name="Int. J. Syst. Evol. Microbiol.">
        <title>Complete genome sequence of Corynebacterium casei LMG S-19264T (=DSM 44701T), isolated from a smear-ripened cheese.</title>
        <authorList>
            <consortium name="US DOE Joint Genome Institute (JGI-PGF)"/>
            <person name="Walter F."/>
            <person name="Albersmeier A."/>
            <person name="Kalinowski J."/>
            <person name="Ruckert C."/>
        </authorList>
    </citation>
    <scope>NUCLEOTIDE SEQUENCE</scope>
    <source>
        <strain evidence="4">CGMCC 1.15478</strain>
    </source>
</reference>
<keyword evidence="5" id="KW-1185">Reference proteome</keyword>
<organism evidence="4 5">
    <name type="scientific">Hoyosella rhizosphaerae</name>
    <dbReference type="NCBI Taxonomy" id="1755582"/>
    <lineage>
        <taxon>Bacteria</taxon>
        <taxon>Bacillati</taxon>
        <taxon>Actinomycetota</taxon>
        <taxon>Actinomycetes</taxon>
        <taxon>Mycobacteriales</taxon>
        <taxon>Hoyosellaceae</taxon>
        <taxon>Hoyosella</taxon>
    </lineage>
</organism>
<sequence>MNRYPKIDLTNATVVITGGARGIGAATARAFSKRGATVWIGDLDAALAQETATSIPRCHATELNVTSETSWTEFLSTVAISSGSIDVLVNNAGVMPLGGFLEQPSELSKLILDVNVHGPINGVKAALPGMLEQGRGHIVTVASMAGKLPIPGMVVYNASKFGAVGLSLALQHEYANSGVSFSCVMPSAVRTELSSGATLTGIPTVNPEDVADAIVNTVHTRAQQVSVPRFVNPAVALMDAVVPERLERLARQIFGDRRALDGINRNARRAYEDRVASQTVASQGGAE</sequence>
<comment type="caution">
    <text evidence="4">The sequence shown here is derived from an EMBL/GenBank/DDBJ whole genome shotgun (WGS) entry which is preliminary data.</text>
</comment>
<dbReference type="AlphaFoldDB" id="A0A916X9M2"/>
<dbReference type="PANTHER" id="PTHR24322">
    <property type="entry name" value="PKSB"/>
    <property type="match status" value="1"/>
</dbReference>
<accession>A0A916X9M2</accession>
<dbReference type="PANTHER" id="PTHR24322:SF736">
    <property type="entry name" value="RETINOL DEHYDROGENASE 10"/>
    <property type="match status" value="1"/>
</dbReference>
<evidence type="ECO:0000256" key="2">
    <source>
        <dbReference type="ARBA" id="ARBA00023002"/>
    </source>
</evidence>
<name>A0A916X9M2_9ACTN</name>
<dbReference type="PROSITE" id="PS00061">
    <property type="entry name" value="ADH_SHORT"/>
    <property type="match status" value="1"/>
</dbReference>
<evidence type="ECO:0000256" key="3">
    <source>
        <dbReference type="RuleBase" id="RU000363"/>
    </source>
</evidence>
<dbReference type="RefSeq" id="WP_188670232.1">
    <property type="nucleotide sequence ID" value="NZ_BMJH01000001.1"/>
</dbReference>
<comment type="similarity">
    <text evidence="1 3">Belongs to the short-chain dehydrogenases/reductases (SDR) family.</text>
</comment>
<proteinExistence type="inferred from homology"/>
<evidence type="ECO:0000313" key="4">
    <source>
        <dbReference type="EMBL" id="GGC55134.1"/>
    </source>
</evidence>
<dbReference type="InterPro" id="IPR020904">
    <property type="entry name" value="Sc_DH/Rdtase_CS"/>
</dbReference>
<dbReference type="Pfam" id="PF00106">
    <property type="entry name" value="adh_short"/>
    <property type="match status" value="1"/>
</dbReference>
<dbReference type="GO" id="GO:0016616">
    <property type="term" value="F:oxidoreductase activity, acting on the CH-OH group of donors, NAD or NADP as acceptor"/>
    <property type="evidence" value="ECO:0007669"/>
    <property type="project" value="TreeGrafter"/>
</dbReference>
<gene>
    <name evidence="4" type="ORF">GCM10011410_04410</name>
</gene>
<dbReference type="EMBL" id="BMJH01000001">
    <property type="protein sequence ID" value="GGC55134.1"/>
    <property type="molecule type" value="Genomic_DNA"/>
</dbReference>
<dbReference type="Gene3D" id="3.40.50.720">
    <property type="entry name" value="NAD(P)-binding Rossmann-like Domain"/>
    <property type="match status" value="1"/>
</dbReference>
<evidence type="ECO:0000313" key="5">
    <source>
        <dbReference type="Proteomes" id="UP000641514"/>
    </source>
</evidence>
<dbReference type="SUPFAM" id="SSF51735">
    <property type="entry name" value="NAD(P)-binding Rossmann-fold domains"/>
    <property type="match status" value="1"/>
</dbReference>
<evidence type="ECO:0000256" key="1">
    <source>
        <dbReference type="ARBA" id="ARBA00006484"/>
    </source>
</evidence>
<dbReference type="PRINTS" id="PR00080">
    <property type="entry name" value="SDRFAMILY"/>
</dbReference>
<dbReference type="Proteomes" id="UP000641514">
    <property type="component" value="Unassembled WGS sequence"/>
</dbReference>
<protein>
    <submittedName>
        <fullName evidence="4">Short chain dehydrogenase/reductase</fullName>
    </submittedName>
</protein>
<dbReference type="PRINTS" id="PR00081">
    <property type="entry name" value="GDHRDH"/>
</dbReference>
<dbReference type="InterPro" id="IPR036291">
    <property type="entry name" value="NAD(P)-bd_dom_sf"/>
</dbReference>
<reference evidence="4" key="2">
    <citation type="submission" date="2020-09" db="EMBL/GenBank/DDBJ databases">
        <authorList>
            <person name="Sun Q."/>
            <person name="Zhou Y."/>
        </authorList>
    </citation>
    <scope>NUCLEOTIDE SEQUENCE</scope>
    <source>
        <strain evidence="4">CGMCC 1.15478</strain>
    </source>
</reference>
<dbReference type="NCBIfam" id="NF005878">
    <property type="entry name" value="PRK07825.1"/>
    <property type="match status" value="1"/>
</dbReference>